<dbReference type="Proteomes" id="UP001642540">
    <property type="component" value="Unassembled WGS sequence"/>
</dbReference>
<organism evidence="1 2">
    <name type="scientific">Orchesella dallaii</name>
    <dbReference type="NCBI Taxonomy" id="48710"/>
    <lineage>
        <taxon>Eukaryota</taxon>
        <taxon>Metazoa</taxon>
        <taxon>Ecdysozoa</taxon>
        <taxon>Arthropoda</taxon>
        <taxon>Hexapoda</taxon>
        <taxon>Collembola</taxon>
        <taxon>Entomobryomorpha</taxon>
        <taxon>Entomobryoidea</taxon>
        <taxon>Orchesellidae</taxon>
        <taxon>Orchesellinae</taxon>
        <taxon>Orchesella</taxon>
    </lineage>
</organism>
<evidence type="ECO:0000313" key="2">
    <source>
        <dbReference type="Proteomes" id="UP001642540"/>
    </source>
</evidence>
<keyword evidence="2" id="KW-1185">Reference proteome</keyword>
<proteinExistence type="predicted"/>
<comment type="caution">
    <text evidence="1">The sequence shown here is derived from an EMBL/GenBank/DDBJ whole genome shotgun (WGS) entry which is preliminary data.</text>
</comment>
<dbReference type="EMBL" id="CAXLJM020000022">
    <property type="protein sequence ID" value="CAL8088152.1"/>
    <property type="molecule type" value="Genomic_DNA"/>
</dbReference>
<name>A0ABP1Q648_9HEXA</name>
<accession>A0ABP1Q648</accession>
<gene>
    <name evidence="1" type="ORF">ODALV1_LOCUS6965</name>
</gene>
<reference evidence="1 2" key="1">
    <citation type="submission" date="2024-08" db="EMBL/GenBank/DDBJ databases">
        <authorList>
            <person name="Cucini C."/>
            <person name="Frati F."/>
        </authorList>
    </citation>
    <scope>NUCLEOTIDE SEQUENCE [LARGE SCALE GENOMIC DNA]</scope>
</reference>
<evidence type="ECO:0000313" key="1">
    <source>
        <dbReference type="EMBL" id="CAL8088152.1"/>
    </source>
</evidence>
<sequence length="197" mass="21004">MIRYNYYCILLASVAFYHISNIDANPISEKTSSILNEEVPLVAEAKEMESEFSSSSKGGPPYPMSFAPFFTNNKPTTTGNSAVNGEVQGIYANNNTTLISYANGPNPAIASLHSEAYYQAQPVSETVEEELPDGSTMLNTMAGFNVIAVEQTQAFAQGDHITFINHGGSSATGFGESVADAETINPGPGTTGWSKQQ</sequence>
<protein>
    <submittedName>
        <fullName evidence="1">Uncharacterized protein</fullName>
    </submittedName>
</protein>